<keyword evidence="3" id="KW-0012">Acyltransferase</keyword>
<comment type="similarity">
    <text evidence="1">Belongs to the phosphate acetyltransferase and butyryltransferase family.</text>
</comment>
<dbReference type="InterPro" id="IPR050500">
    <property type="entry name" value="Phos_Acetyltrans/Butyryltrans"/>
</dbReference>
<evidence type="ECO:0000256" key="2">
    <source>
        <dbReference type="ARBA" id="ARBA00022679"/>
    </source>
</evidence>
<sequence>MKNFDELIQIVQKNPQKRKVVVVAAHDEHTLEGINRAYENGIIMPVLIGDKTRIQSIIKKEGFSFLEAEIIDIKDDMEAAWLAVEMVHKRKAEFIMKGKIQTADLLKQVVNTEHGVKESEVLSHVGVFEVPGFHKLIVITDGGMVPYPDLQQKVKITENAVSVLKKLGYETPKVAVLTATETVNPKFRESVDAADLKKMNQEGTLKGCIVEGPISYDLMISKEAAKIKGYESPVTEDTDILLTPDMTTGNILAKSLIYSAGARMAGIIVGAKVPIVLVSRGASSEEKYFSIVLAAAASE</sequence>
<keyword evidence="2 5" id="KW-0808">Transferase</keyword>
<reference evidence="5 6" key="1">
    <citation type="submission" date="2020-01" db="EMBL/GenBank/DDBJ databases">
        <title>Genomic analysis of Aminipila sp. CBA3637.</title>
        <authorList>
            <person name="Kim Y.B."/>
            <person name="Roh S.W."/>
        </authorList>
    </citation>
    <scope>NUCLEOTIDE SEQUENCE [LARGE SCALE GENOMIC DNA]</scope>
    <source>
        <strain evidence="5 6">CBA3637</strain>
    </source>
</reference>
<evidence type="ECO:0000256" key="3">
    <source>
        <dbReference type="ARBA" id="ARBA00023315"/>
    </source>
</evidence>
<dbReference type="AlphaFoldDB" id="A0A6P1M9Q8"/>
<feature type="domain" description="Phosphate acetyl/butaryl transferase" evidence="4">
    <location>
        <begin position="79"/>
        <end position="295"/>
    </location>
</feature>
<dbReference type="NCBIfam" id="NF006045">
    <property type="entry name" value="PRK08190.1"/>
    <property type="match status" value="1"/>
</dbReference>
<dbReference type="Proteomes" id="UP000463883">
    <property type="component" value="Chromosome"/>
</dbReference>
<evidence type="ECO:0000313" key="6">
    <source>
        <dbReference type="Proteomes" id="UP000463883"/>
    </source>
</evidence>
<dbReference type="GO" id="GO:0016746">
    <property type="term" value="F:acyltransferase activity"/>
    <property type="evidence" value="ECO:0007669"/>
    <property type="project" value="UniProtKB-KW"/>
</dbReference>
<name>A0A6P1M9Q8_9FIRM</name>
<dbReference type="PANTHER" id="PTHR43356">
    <property type="entry name" value="PHOSPHATE ACETYLTRANSFERASE"/>
    <property type="match status" value="1"/>
</dbReference>
<dbReference type="KEGG" id="amic:Ami3637_02800"/>
<dbReference type="SUPFAM" id="SSF53659">
    <property type="entry name" value="Isocitrate/Isopropylmalate dehydrogenase-like"/>
    <property type="match status" value="1"/>
</dbReference>
<dbReference type="InterPro" id="IPR012147">
    <property type="entry name" value="P_Ac_Bu_trans"/>
</dbReference>
<dbReference type="RefSeq" id="WP_162361224.1">
    <property type="nucleotide sequence ID" value="NZ_CP047591.1"/>
</dbReference>
<protein>
    <submittedName>
        <fullName evidence="5">Bifunctional enoyl-CoA hydratase/phosphate acetyltransferase</fullName>
    </submittedName>
</protein>
<gene>
    <name evidence="5" type="ORF">Ami3637_02800</name>
</gene>
<evidence type="ECO:0000256" key="1">
    <source>
        <dbReference type="ARBA" id="ARBA00005656"/>
    </source>
</evidence>
<accession>A0A6P1M9Q8</accession>
<proteinExistence type="inferred from homology"/>
<dbReference type="Pfam" id="PF01515">
    <property type="entry name" value="PTA_PTB"/>
    <property type="match status" value="1"/>
</dbReference>
<dbReference type="PANTHER" id="PTHR43356:SF2">
    <property type="entry name" value="PHOSPHATE ACETYLTRANSFERASE"/>
    <property type="match status" value="1"/>
</dbReference>
<keyword evidence="6" id="KW-1185">Reference proteome</keyword>
<dbReference type="Gene3D" id="3.40.718.10">
    <property type="entry name" value="Isopropylmalate Dehydrogenase"/>
    <property type="match status" value="1"/>
</dbReference>
<organism evidence="5 6">
    <name type="scientific">Aminipila terrae</name>
    <dbReference type="NCBI Taxonomy" id="2697030"/>
    <lineage>
        <taxon>Bacteria</taxon>
        <taxon>Bacillati</taxon>
        <taxon>Bacillota</taxon>
        <taxon>Clostridia</taxon>
        <taxon>Peptostreptococcales</taxon>
        <taxon>Anaerovoracaceae</taxon>
        <taxon>Aminipila</taxon>
    </lineage>
</organism>
<dbReference type="PIRSF" id="PIRSF000428">
    <property type="entry name" value="P_Ac_trans"/>
    <property type="match status" value="1"/>
</dbReference>
<dbReference type="EMBL" id="CP047591">
    <property type="protein sequence ID" value="QHI71449.1"/>
    <property type="molecule type" value="Genomic_DNA"/>
</dbReference>
<evidence type="ECO:0000259" key="4">
    <source>
        <dbReference type="Pfam" id="PF01515"/>
    </source>
</evidence>
<evidence type="ECO:0000313" key="5">
    <source>
        <dbReference type="EMBL" id="QHI71449.1"/>
    </source>
</evidence>
<dbReference type="InterPro" id="IPR002505">
    <property type="entry name" value="PTA_PTB"/>
</dbReference>